<dbReference type="EMBL" id="CP040442">
    <property type="protein sequence ID" value="QOW10465.1"/>
    <property type="molecule type" value="Genomic_DNA"/>
</dbReference>
<accession>A0A7M2Y9Z0</accession>
<dbReference type="InterPro" id="IPR057661">
    <property type="entry name" value="RsdA/BaiN/AoA(So)_Rossmann"/>
</dbReference>
<comment type="cofactor">
    <cofactor evidence="1">
        <name>FAD</name>
        <dbReference type="ChEBI" id="CHEBI:57692"/>
    </cofactor>
</comment>
<dbReference type="NCBIfam" id="TIGR03862">
    <property type="entry name" value="flavo_PP4765"/>
    <property type="match status" value="1"/>
</dbReference>
<dbReference type="Gene3D" id="3.50.50.60">
    <property type="entry name" value="FAD/NAD(P)-binding domain"/>
    <property type="match status" value="1"/>
</dbReference>
<organism evidence="6 7">
    <name type="scientific">Kaistella flava</name>
    <name type="common">ex Peng et al. 2021</name>
    <dbReference type="NCBI Taxonomy" id="2038776"/>
    <lineage>
        <taxon>Bacteria</taxon>
        <taxon>Pseudomonadati</taxon>
        <taxon>Bacteroidota</taxon>
        <taxon>Flavobacteriia</taxon>
        <taxon>Flavobacteriales</taxon>
        <taxon>Weeksellaceae</taxon>
        <taxon>Chryseobacterium group</taxon>
        <taxon>Kaistella</taxon>
    </lineage>
</organism>
<dbReference type="SUPFAM" id="SSF51905">
    <property type="entry name" value="FAD/NAD(P)-binding domain"/>
    <property type="match status" value="1"/>
</dbReference>
<evidence type="ECO:0000313" key="6">
    <source>
        <dbReference type="EMBL" id="QOW10465.1"/>
    </source>
</evidence>
<dbReference type="Pfam" id="PF03486">
    <property type="entry name" value="HI0933_like"/>
    <property type="match status" value="1"/>
</dbReference>
<keyword evidence="2" id="KW-0285">Flavoprotein</keyword>
<dbReference type="PANTHER" id="PTHR42887:SF1">
    <property type="entry name" value="BLR3961 PROTEIN"/>
    <property type="match status" value="1"/>
</dbReference>
<reference evidence="6 7" key="1">
    <citation type="submission" date="2019-05" db="EMBL/GenBank/DDBJ databases">
        <title>Chryseobacterium sp. isolated from King George Island, maritime Antarctica.</title>
        <authorList>
            <person name="Peng X."/>
        </authorList>
    </citation>
    <scope>NUCLEOTIDE SEQUENCE [LARGE SCALE GENOMIC DNA]</scope>
    <source>
        <strain evidence="6 7">7-3A</strain>
    </source>
</reference>
<evidence type="ECO:0000259" key="5">
    <source>
        <dbReference type="Pfam" id="PF22780"/>
    </source>
</evidence>
<dbReference type="InterPro" id="IPR022460">
    <property type="entry name" value="Flavoprotein_PP4765"/>
</dbReference>
<evidence type="ECO:0000259" key="4">
    <source>
        <dbReference type="Pfam" id="PF03486"/>
    </source>
</evidence>
<dbReference type="AlphaFoldDB" id="A0A7M2Y9Z0"/>
<name>A0A7M2Y9Z0_9FLAO</name>
<dbReference type="PANTHER" id="PTHR42887">
    <property type="entry name" value="OS12G0638800 PROTEIN"/>
    <property type="match status" value="1"/>
</dbReference>
<dbReference type="RefSeq" id="WP_193810632.1">
    <property type="nucleotide sequence ID" value="NZ_CP040442.1"/>
</dbReference>
<dbReference type="Gene3D" id="2.40.30.10">
    <property type="entry name" value="Translation factors"/>
    <property type="match status" value="1"/>
</dbReference>
<dbReference type="Proteomes" id="UP000594195">
    <property type="component" value="Chromosome"/>
</dbReference>
<sequence length="388" mass="43418">MNGNQIIIIGAGPAGLMAAQQLALKGFKVQVYEQNKAAARKFLVAGNGGFNLTHSEELESFVKKYEAKEIQEIVKNFDNQKVIQWLSDLGVTTYVGSSGKIFPTKNFKPIQVLKAWLDELEKLGVTIHYDHTFMDFDDSSVYLKSNDQDISIKYSELILAMGGGSWKKTGSDAKWVETLSQKNIEITPLESANSGYNTNIKFHQLQGQYLKNIKVSFEDQHKIGEVVFTKYGIEGSPIYYLNRFTRKHDFPVTINIDLKPNLRESEILEQLKGTAKISSVLKRNLKLSTTAINLLKTLDKESYLDIKNLAKTIKKFPIEVLSFRPIDEVISTSGGVAFSALNPNLQLKNFPNVYCAGEMIDWEAPTGGYLLQACFSTGFWVANTIANS</sequence>
<dbReference type="PRINTS" id="PR00411">
    <property type="entry name" value="PNDRDTASEI"/>
</dbReference>
<evidence type="ECO:0000256" key="1">
    <source>
        <dbReference type="ARBA" id="ARBA00001974"/>
    </source>
</evidence>
<dbReference type="InterPro" id="IPR055178">
    <property type="entry name" value="RsdA/BaiN/AoA(So)-like_dom"/>
</dbReference>
<dbReference type="Gene3D" id="1.10.8.260">
    <property type="entry name" value="HI0933 insert domain-like"/>
    <property type="match status" value="1"/>
</dbReference>
<dbReference type="InterPro" id="IPR036188">
    <property type="entry name" value="FAD/NAD-bd_sf"/>
</dbReference>
<evidence type="ECO:0000256" key="3">
    <source>
        <dbReference type="ARBA" id="ARBA00022827"/>
    </source>
</evidence>
<dbReference type="Pfam" id="PF22780">
    <property type="entry name" value="HI0933_like_1st"/>
    <property type="match status" value="1"/>
</dbReference>
<evidence type="ECO:0000313" key="7">
    <source>
        <dbReference type="Proteomes" id="UP000594195"/>
    </source>
</evidence>
<feature type="domain" description="RsdA/BaiN/AoA(So)-like Rossmann fold-like" evidence="4">
    <location>
        <begin position="5"/>
        <end position="382"/>
    </location>
</feature>
<keyword evidence="3" id="KW-0274">FAD</keyword>
<feature type="domain" description="RsdA/BaiN/AoA(So)-like insert" evidence="5">
    <location>
        <begin position="198"/>
        <end position="329"/>
    </location>
</feature>
<dbReference type="NCBIfam" id="TIGR00275">
    <property type="entry name" value="aminoacetone oxidase family FAD-binding enzyme"/>
    <property type="match status" value="1"/>
</dbReference>
<dbReference type="SUPFAM" id="SSF160996">
    <property type="entry name" value="HI0933 insert domain-like"/>
    <property type="match status" value="1"/>
</dbReference>
<gene>
    <name evidence="6" type="ORF">Q73A0000_08855</name>
</gene>
<protein>
    <submittedName>
        <fullName evidence="6">TIGR03862 family flavoprotein</fullName>
    </submittedName>
</protein>
<dbReference type="KEGG" id="kfa:Q73A0000_08855"/>
<keyword evidence="7" id="KW-1185">Reference proteome</keyword>
<proteinExistence type="predicted"/>
<dbReference type="InterPro" id="IPR004792">
    <property type="entry name" value="BaiN-like"/>
</dbReference>
<dbReference type="InterPro" id="IPR023166">
    <property type="entry name" value="BaiN-like_dom_sf"/>
</dbReference>
<evidence type="ECO:0000256" key="2">
    <source>
        <dbReference type="ARBA" id="ARBA00022630"/>
    </source>
</evidence>